<keyword evidence="2" id="KW-1185">Reference proteome</keyword>
<dbReference type="EMBL" id="FUWH01000009">
    <property type="protein sequence ID" value="SKA07200.1"/>
    <property type="molecule type" value="Genomic_DNA"/>
</dbReference>
<dbReference type="AlphaFoldDB" id="A0A1T4QTY7"/>
<proteinExistence type="predicted"/>
<dbReference type="InterPro" id="IPR031876">
    <property type="entry name" value="DUF4760"/>
</dbReference>
<evidence type="ECO:0000313" key="1">
    <source>
        <dbReference type="EMBL" id="SKA07200.1"/>
    </source>
</evidence>
<dbReference type="Pfam" id="PF15956">
    <property type="entry name" value="DUF4760"/>
    <property type="match status" value="1"/>
</dbReference>
<reference evidence="1 2" key="1">
    <citation type="submission" date="2017-02" db="EMBL/GenBank/DDBJ databases">
        <authorList>
            <person name="Peterson S.W."/>
        </authorList>
    </citation>
    <scope>NUCLEOTIDE SEQUENCE [LARGE SCALE GENOMIC DNA]</scope>
    <source>
        <strain evidence="1 2">DSM 22335</strain>
    </source>
</reference>
<gene>
    <name evidence="1" type="ORF">SAMN04488132_109107</name>
</gene>
<organism evidence="1 2">
    <name type="scientific">Sediminibacterium ginsengisoli</name>
    <dbReference type="NCBI Taxonomy" id="413434"/>
    <lineage>
        <taxon>Bacteria</taxon>
        <taxon>Pseudomonadati</taxon>
        <taxon>Bacteroidota</taxon>
        <taxon>Chitinophagia</taxon>
        <taxon>Chitinophagales</taxon>
        <taxon>Chitinophagaceae</taxon>
        <taxon>Sediminibacterium</taxon>
    </lineage>
</organism>
<accession>A0A1T4QTY7</accession>
<evidence type="ECO:0000313" key="2">
    <source>
        <dbReference type="Proteomes" id="UP000190888"/>
    </source>
</evidence>
<name>A0A1T4QTY7_9BACT</name>
<dbReference type="Proteomes" id="UP000190888">
    <property type="component" value="Unassembled WGS sequence"/>
</dbReference>
<sequence length="113" mass="13292">MANNAEIARRFIAPYKGALKQHDKLEEFKMKLEISSGIEERRALVAILNYFECISLLLEDDLIDEAILKKCFKTTFRTYYINLKEFIEDWQRGNDGANHRIFINFVALAKKME</sequence>
<protein>
    <submittedName>
        <fullName evidence="1">Uncharacterized protein</fullName>
    </submittedName>
</protein>